<dbReference type="Pfam" id="PF13813">
    <property type="entry name" value="MBOAT_2"/>
    <property type="match status" value="1"/>
</dbReference>
<evidence type="ECO:0000313" key="11">
    <source>
        <dbReference type="EMBL" id="OIW14231.1"/>
    </source>
</evidence>
<evidence type="ECO:0000256" key="1">
    <source>
        <dbReference type="ARBA" id="ARBA00004141"/>
    </source>
</evidence>
<dbReference type="STRING" id="3871.A0A4P1RMY1"/>
<evidence type="ECO:0000256" key="3">
    <source>
        <dbReference type="ARBA" id="ARBA00022679"/>
    </source>
</evidence>
<feature type="transmembrane region" description="Helical" evidence="9">
    <location>
        <begin position="12"/>
        <end position="29"/>
    </location>
</feature>
<dbReference type="KEGG" id="lang:109344786"/>
<proteinExistence type="inferred from homology"/>
<feature type="transmembrane region" description="Helical" evidence="9">
    <location>
        <begin position="245"/>
        <end position="264"/>
    </location>
</feature>
<keyword evidence="5 9" id="KW-1133">Transmembrane helix</keyword>
<dbReference type="GO" id="GO:0006629">
    <property type="term" value="P:lipid metabolic process"/>
    <property type="evidence" value="ECO:0007669"/>
    <property type="project" value="UniProtKB-KW"/>
</dbReference>
<keyword evidence="8" id="KW-0012">Acyltransferase</keyword>
<evidence type="ECO:0000256" key="7">
    <source>
        <dbReference type="ARBA" id="ARBA00023136"/>
    </source>
</evidence>
<keyword evidence="12" id="KW-1185">Reference proteome</keyword>
<sequence>MEGEINNYMKAWFQAIISLCYCYAIGKIVPKGVPRLLAIIPIMCLFLVLPLSLNTIHLCGTFAFFISWLANFKLALFAFEKGPLSDPSLSLKNFVVVASFPMKINNQMIPTDSENPPLNAMNNGHKSLLNYTIKAVAFIGVIKAYDYKDYNMHNMHNMKLYTLYSLHLYLILEIILAMVKVLARTLLGVELEPHFDEPYLASSLQDFWSRRWNLVVVNTLRLSIYEPTKKFALPIIGRKWASLPAIFLTFFVSGLIHELLFYYLGRLSPTWEITWFFLLHGFCLPLEVFLKKKLADKFPLPRVVSGPLTLGFIMVTALWLFFPQLLRCNGEQRAFEEYAEVGIFLKNITRALMLWFNAKKLY</sequence>
<evidence type="ECO:0000256" key="5">
    <source>
        <dbReference type="ARBA" id="ARBA00022989"/>
    </source>
</evidence>
<dbReference type="GO" id="GO:0016020">
    <property type="term" value="C:membrane"/>
    <property type="evidence" value="ECO:0007669"/>
    <property type="project" value="UniProtKB-SubCell"/>
</dbReference>
<evidence type="ECO:0000256" key="4">
    <source>
        <dbReference type="ARBA" id="ARBA00022692"/>
    </source>
</evidence>
<comment type="similarity">
    <text evidence="2">Belongs to the wax synthase family.</text>
</comment>
<feature type="domain" description="Wax synthase" evidence="10">
    <location>
        <begin position="192"/>
        <end position="278"/>
    </location>
</feature>
<feature type="transmembrane region" description="Helical" evidence="9">
    <location>
        <begin position="166"/>
        <end position="187"/>
    </location>
</feature>
<accession>A0A4P1RMY1</accession>
<gene>
    <name evidence="11" type="ORF">TanjilG_21371</name>
</gene>
<dbReference type="GO" id="GO:0008374">
    <property type="term" value="F:O-acyltransferase activity"/>
    <property type="evidence" value="ECO:0007669"/>
    <property type="project" value="InterPro"/>
</dbReference>
<dbReference type="PANTHER" id="PTHR31595">
    <property type="entry name" value="LONG-CHAIN-ALCOHOL O-FATTY-ACYLTRANSFERASE 3-RELATED"/>
    <property type="match status" value="1"/>
</dbReference>
<feature type="transmembrane region" description="Helical" evidence="9">
    <location>
        <begin position="36"/>
        <end position="56"/>
    </location>
</feature>
<feature type="transmembrane region" description="Helical" evidence="9">
    <location>
        <begin position="302"/>
        <end position="322"/>
    </location>
</feature>
<feature type="transmembrane region" description="Helical" evidence="9">
    <location>
        <begin position="270"/>
        <end position="290"/>
    </location>
</feature>
<dbReference type="EMBL" id="CM007364">
    <property type="protein sequence ID" value="OIW14231.1"/>
    <property type="molecule type" value="Genomic_DNA"/>
</dbReference>
<name>A0A4P1RMY1_LUPAN</name>
<evidence type="ECO:0000256" key="9">
    <source>
        <dbReference type="SAM" id="Phobius"/>
    </source>
</evidence>
<keyword evidence="3" id="KW-0808">Transferase</keyword>
<evidence type="ECO:0000259" key="10">
    <source>
        <dbReference type="Pfam" id="PF13813"/>
    </source>
</evidence>
<dbReference type="InterPro" id="IPR044851">
    <property type="entry name" value="Wax_synthase"/>
</dbReference>
<dbReference type="Gramene" id="OIW14231">
    <property type="protein sequence ID" value="OIW14231"/>
    <property type="gene ID" value="TanjilG_21371"/>
</dbReference>
<dbReference type="InterPro" id="IPR017088">
    <property type="entry name" value="Wax_synthase_Magnoliopsida"/>
</dbReference>
<feature type="transmembrane region" description="Helical" evidence="9">
    <location>
        <begin position="128"/>
        <end position="145"/>
    </location>
</feature>
<evidence type="ECO:0000256" key="2">
    <source>
        <dbReference type="ARBA" id="ARBA00007282"/>
    </source>
</evidence>
<reference evidence="11 12" key="1">
    <citation type="journal article" date="2017" name="Plant Biotechnol. J.">
        <title>A comprehensive draft genome sequence for lupin (Lupinus angustifolius), an emerging health food: insights into plant-microbe interactions and legume evolution.</title>
        <authorList>
            <person name="Hane J.K."/>
            <person name="Ming Y."/>
            <person name="Kamphuis L.G."/>
            <person name="Nelson M.N."/>
            <person name="Garg G."/>
            <person name="Atkins C.A."/>
            <person name="Bayer P.E."/>
            <person name="Bravo A."/>
            <person name="Bringans S."/>
            <person name="Cannon S."/>
            <person name="Edwards D."/>
            <person name="Foley R."/>
            <person name="Gao L.L."/>
            <person name="Harrison M.J."/>
            <person name="Huang W."/>
            <person name="Hurgobin B."/>
            <person name="Li S."/>
            <person name="Liu C.W."/>
            <person name="McGrath A."/>
            <person name="Morahan G."/>
            <person name="Murray J."/>
            <person name="Weller J."/>
            <person name="Jian J."/>
            <person name="Singh K.B."/>
        </authorList>
    </citation>
    <scope>NUCLEOTIDE SEQUENCE [LARGE SCALE GENOMIC DNA]</scope>
    <source>
        <strain evidence="12">cv. Tanjil</strain>
        <tissue evidence="11">Whole plant</tissue>
    </source>
</reference>
<dbReference type="InterPro" id="IPR032805">
    <property type="entry name" value="Wax_synthase_dom"/>
</dbReference>
<evidence type="ECO:0000256" key="8">
    <source>
        <dbReference type="ARBA" id="ARBA00023315"/>
    </source>
</evidence>
<keyword evidence="4 9" id="KW-0812">Transmembrane</keyword>
<organism evidence="11 12">
    <name type="scientific">Lupinus angustifolius</name>
    <name type="common">Narrow-leaved blue lupine</name>
    <dbReference type="NCBI Taxonomy" id="3871"/>
    <lineage>
        <taxon>Eukaryota</taxon>
        <taxon>Viridiplantae</taxon>
        <taxon>Streptophyta</taxon>
        <taxon>Embryophyta</taxon>
        <taxon>Tracheophyta</taxon>
        <taxon>Spermatophyta</taxon>
        <taxon>Magnoliopsida</taxon>
        <taxon>eudicotyledons</taxon>
        <taxon>Gunneridae</taxon>
        <taxon>Pentapetalae</taxon>
        <taxon>rosids</taxon>
        <taxon>fabids</taxon>
        <taxon>Fabales</taxon>
        <taxon>Fabaceae</taxon>
        <taxon>Papilionoideae</taxon>
        <taxon>50 kb inversion clade</taxon>
        <taxon>genistoids sensu lato</taxon>
        <taxon>core genistoids</taxon>
        <taxon>Genisteae</taxon>
        <taxon>Lupinus</taxon>
    </lineage>
</organism>
<keyword evidence="7 9" id="KW-0472">Membrane</keyword>
<dbReference type="PANTHER" id="PTHR31595:SF46">
    <property type="entry name" value="ACYL-COA--STEROL O-ACYLTRANSFERASE 1"/>
    <property type="match status" value="1"/>
</dbReference>
<dbReference type="AlphaFoldDB" id="A0A4P1RMY1"/>
<evidence type="ECO:0000313" key="12">
    <source>
        <dbReference type="Proteomes" id="UP000188354"/>
    </source>
</evidence>
<dbReference type="OrthoDB" id="1077582at2759"/>
<evidence type="ECO:0000256" key="6">
    <source>
        <dbReference type="ARBA" id="ARBA00023098"/>
    </source>
</evidence>
<dbReference type="PIRSF" id="PIRSF037006">
    <property type="entry name" value="Wax_synthase"/>
    <property type="match status" value="1"/>
</dbReference>
<dbReference type="Proteomes" id="UP000188354">
    <property type="component" value="Chromosome LG04"/>
</dbReference>
<comment type="subcellular location">
    <subcellularLocation>
        <location evidence="1">Membrane</location>
        <topology evidence="1">Multi-pass membrane protein</topology>
    </subcellularLocation>
</comment>
<keyword evidence="6" id="KW-0443">Lipid metabolism</keyword>
<protein>
    <recommendedName>
        <fullName evidence="10">Wax synthase domain-containing protein</fullName>
    </recommendedName>
</protein>